<evidence type="ECO:0000256" key="1">
    <source>
        <dbReference type="SAM" id="Coils"/>
    </source>
</evidence>
<gene>
    <name evidence="3" type="ORF">RhiirA4_550924</name>
</gene>
<evidence type="ECO:0000313" key="4">
    <source>
        <dbReference type="Proteomes" id="UP000234323"/>
    </source>
</evidence>
<evidence type="ECO:0000313" key="3">
    <source>
        <dbReference type="EMBL" id="PKY61345.1"/>
    </source>
</evidence>
<dbReference type="EMBL" id="LLXI01005229">
    <property type="protein sequence ID" value="PKY61345.1"/>
    <property type="molecule type" value="Genomic_DNA"/>
</dbReference>
<feature type="compositionally biased region" description="Basic and acidic residues" evidence="2">
    <location>
        <begin position="129"/>
        <end position="149"/>
    </location>
</feature>
<dbReference type="VEuPathDB" id="FungiDB:FUN_016583"/>
<feature type="compositionally biased region" description="Basic and acidic residues" evidence="2">
    <location>
        <begin position="71"/>
        <end position="84"/>
    </location>
</feature>
<feature type="region of interest" description="Disordered" evidence="2">
    <location>
        <begin position="129"/>
        <end position="164"/>
    </location>
</feature>
<proteinExistence type="predicted"/>
<accession>A0A2I1HR28</accession>
<comment type="caution">
    <text evidence="3">The sequence shown here is derived from an EMBL/GenBank/DDBJ whole genome shotgun (WGS) entry which is preliminary data.</text>
</comment>
<name>A0A2I1HR28_9GLOM</name>
<keyword evidence="4" id="KW-1185">Reference proteome</keyword>
<organism evidence="3 4">
    <name type="scientific">Rhizophagus irregularis</name>
    <dbReference type="NCBI Taxonomy" id="588596"/>
    <lineage>
        <taxon>Eukaryota</taxon>
        <taxon>Fungi</taxon>
        <taxon>Fungi incertae sedis</taxon>
        <taxon>Mucoromycota</taxon>
        <taxon>Glomeromycotina</taxon>
        <taxon>Glomeromycetes</taxon>
        <taxon>Glomerales</taxon>
        <taxon>Glomeraceae</taxon>
        <taxon>Rhizophagus</taxon>
    </lineage>
</organism>
<protein>
    <submittedName>
        <fullName evidence="3">Uncharacterized protein</fullName>
    </submittedName>
</protein>
<dbReference type="VEuPathDB" id="FungiDB:RhiirA1_465411"/>
<dbReference type="VEuPathDB" id="FungiDB:RhiirFUN_013306"/>
<dbReference type="Proteomes" id="UP000234323">
    <property type="component" value="Unassembled WGS sequence"/>
</dbReference>
<sequence>MQSIESLGELNAKLLAEIAELRKENAEIKAKNDELKDKNTEIPELRRKFAEIEAERAKLKVRIAELLKQGVKENKRRDSHESGTEKMQNNNVTKNMLDCETDNTNTKSLEDGKTMLSWDEVHKKKVSNEIRQRKREEKFQRESSDHKQENIGYNNSSNDSGERIPEESIHSEDVKMTLCYQNDAIPPASDDTTSEVFESENQIVESLDKTVSSKIYNEMKSFLPNITDVNLHKKTERARKILELFGKGGVGIDRIKYVTYSASAISGLKDNQIQHIINHVTSKPDKLSRSYQEKILPENGESCSTKN</sequence>
<keyword evidence="1" id="KW-0175">Coiled coil</keyword>
<dbReference type="AlphaFoldDB" id="A0A2I1HR28"/>
<feature type="region of interest" description="Disordered" evidence="2">
    <location>
        <begin position="71"/>
        <end position="90"/>
    </location>
</feature>
<evidence type="ECO:0000256" key="2">
    <source>
        <dbReference type="SAM" id="MobiDB-lite"/>
    </source>
</evidence>
<reference evidence="3 4" key="1">
    <citation type="submission" date="2015-10" db="EMBL/GenBank/DDBJ databases">
        <title>Genome analyses suggest a sexual origin of heterokaryosis in a supposedly ancient asexual fungus.</title>
        <authorList>
            <person name="Ropars J."/>
            <person name="Sedzielewska K."/>
            <person name="Noel J."/>
            <person name="Charron P."/>
            <person name="Farinelli L."/>
            <person name="Marton T."/>
            <person name="Kruger M."/>
            <person name="Pelin A."/>
            <person name="Brachmann A."/>
            <person name="Corradi N."/>
        </authorList>
    </citation>
    <scope>NUCLEOTIDE SEQUENCE [LARGE SCALE GENOMIC DNA]</scope>
    <source>
        <strain evidence="3 4">A4</strain>
    </source>
</reference>
<feature type="coiled-coil region" evidence="1">
    <location>
        <begin position="4"/>
        <end position="69"/>
    </location>
</feature>